<comment type="caution">
    <text evidence="5">The sequence shown here is derived from an EMBL/GenBank/DDBJ whole genome shotgun (WGS) entry which is preliminary data.</text>
</comment>
<dbReference type="RefSeq" id="XP_040729813.1">
    <property type="nucleotide sequence ID" value="XM_040873330.1"/>
</dbReference>
<evidence type="ECO:0000259" key="2">
    <source>
        <dbReference type="Pfam" id="PF10214"/>
    </source>
</evidence>
<name>A0A364KP07_TALAM</name>
<dbReference type="GO" id="GO:0042790">
    <property type="term" value="P:nucleolar large rRNA transcription by RNA polymerase I"/>
    <property type="evidence" value="ECO:0007669"/>
    <property type="project" value="TreeGrafter"/>
</dbReference>
<dbReference type="PANTHER" id="PTHR28221:SF2">
    <property type="entry name" value="RNA POLYMERASE I-SPECIFIC TRANSCRIPTION INITIATION FACTOR RRN6"/>
    <property type="match status" value="1"/>
</dbReference>
<feature type="compositionally biased region" description="Low complexity" evidence="1">
    <location>
        <begin position="781"/>
        <end position="795"/>
    </location>
</feature>
<dbReference type="EMBL" id="MIKG01000002">
    <property type="protein sequence ID" value="RAO65296.1"/>
    <property type="molecule type" value="Genomic_DNA"/>
</dbReference>
<organism evidence="5 6">
    <name type="scientific">Talaromyces amestolkiae</name>
    <dbReference type="NCBI Taxonomy" id="1196081"/>
    <lineage>
        <taxon>Eukaryota</taxon>
        <taxon>Fungi</taxon>
        <taxon>Dikarya</taxon>
        <taxon>Ascomycota</taxon>
        <taxon>Pezizomycotina</taxon>
        <taxon>Eurotiomycetes</taxon>
        <taxon>Eurotiomycetidae</taxon>
        <taxon>Eurotiales</taxon>
        <taxon>Trichocomaceae</taxon>
        <taxon>Talaromyces</taxon>
        <taxon>Talaromyces sect. Talaromyces</taxon>
    </lineage>
</organism>
<dbReference type="AlphaFoldDB" id="A0A364KP07"/>
<feature type="domain" description="RRN6 helical bundle" evidence="4">
    <location>
        <begin position="595"/>
        <end position="767"/>
    </location>
</feature>
<feature type="region of interest" description="Disordered" evidence="1">
    <location>
        <begin position="949"/>
        <end position="970"/>
    </location>
</feature>
<gene>
    <name evidence="5" type="ORF">BHQ10_001308</name>
</gene>
<evidence type="ECO:0000259" key="3">
    <source>
        <dbReference type="Pfam" id="PF20639"/>
    </source>
</evidence>
<dbReference type="InterPro" id="IPR048537">
    <property type="entry name" value="RRN6_HB"/>
</dbReference>
<accession>A0A364KP07</accession>
<evidence type="ECO:0000256" key="1">
    <source>
        <dbReference type="SAM" id="MobiDB-lite"/>
    </source>
</evidence>
<evidence type="ECO:0000313" key="5">
    <source>
        <dbReference type="EMBL" id="RAO65296.1"/>
    </source>
</evidence>
<dbReference type="GeneID" id="63790525"/>
<dbReference type="InterPro" id="IPR048536">
    <property type="entry name" value="Rrn6_K-rich"/>
</dbReference>
<dbReference type="Pfam" id="PF20639">
    <property type="entry name" value="Rrn6_K-rich"/>
    <property type="match status" value="1"/>
</dbReference>
<dbReference type="Pfam" id="PF20640">
    <property type="entry name" value="Rrn6_HB"/>
    <property type="match status" value="1"/>
</dbReference>
<dbReference type="Proteomes" id="UP000249363">
    <property type="component" value="Unassembled WGS sequence"/>
</dbReference>
<sequence length="970" mass="108712">MDDHTFGLALQYGNPSPATYTSASQEWHFARQLRPSQIISYTGYERRVVAPSAANFPVAREKNKDINALLEDYPELITIAPSFAREEELSHTVQEADSHFNPQISSALEFGNAQLSEYVRTRRGRMRTVPIAAFTSGQNQNVLSLRTIEAEKVVSNLDQDAAFRVPTIGNSKGVDWVFTQTPIRQIKFADSIESPGGLLAVRLLSSTAILQPIYHREAQLIEPPELFGTAYSRSQLSHIDPCVVAEVDVSQTGGFTHVDVTFNPWYLKQFAIVDERGHWSIWQLQDIVRLGSGVVPELQHSGLLPCDAVESDDGDSLTDEVKYDTWGRIEWVKDVNTFIVCGRRNAMLYVMQGTTTTSYGIELNWQSSTEWILDVKSFSSRISLVFVLTTSRILCFDFKTAGQEAQLIRPQFAWLHDRDADDLTLRLTSLIIGEEYYLLLYSRLDSCILSFKVPVEGYEDGNYSMSDPFFVYVPSKLSTNGLKTIRYETPIKQILFKEVEQQIFLSKRVALDHCPRFMKLFILDGAMAIHEYLYSMPSGLSSTEELEVGREALLLSAVSLLPNKKKRKGGRETSVELSDNDELDGVTEMPLCFSKPVETRPARVSVDFTRIYSLLSSGDWHKLIRPSNSRPEYQSLRDYVEHLITAVTDSAEEGPPFVHTMLDIIDNPPVLSDIDDSSHEIDWFRSRFAPMESSAETALCFLPLNLLSERSQGQVNVLRSFQPFGVLVLYEKLVRDWLSKLPRQLPSRIRISKEKLIRQVSVELSLAGTVQIDTSIPDSTSVVSSQSSLPGRRSSTVSQRNSVNEVTDFSEEHNVITHALLDLRTVSPPSMSHSLGGAIQDVLSFWDVGGNPDAFDLERALAAETTDGNFSSRSRSRSKQRTRTRSRSRANSVNARTIRSSPVVPSIQFSGSQPQFDSSKLPIRSSQFLPSSQITDSMPMTQVERGVFGSRQAGGNSNVKARKKKRAAGF</sequence>
<evidence type="ECO:0008006" key="7">
    <source>
        <dbReference type="Google" id="ProtNLM"/>
    </source>
</evidence>
<keyword evidence="6" id="KW-1185">Reference proteome</keyword>
<dbReference type="Pfam" id="PF10214">
    <property type="entry name" value="Rrn6_beta-prop"/>
    <property type="match status" value="1"/>
</dbReference>
<feature type="compositionally biased region" description="Basic residues" evidence="1">
    <location>
        <begin position="960"/>
        <end position="970"/>
    </location>
</feature>
<proteinExistence type="predicted"/>
<protein>
    <recommendedName>
        <fullName evidence="7">RNA polymerase I-specific transcription initiation factor RRN6-like protein</fullName>
    </recommendedName>
</protein>
<feature type="domain" description="RRN6 beta-propeller" evidence="2">
    <location>
        <begin position="101"/>
        <end position="474"/>
    </location>
</feature>
<feature type="compositionally biased region" description="Basic residues" evidence="1">
    <location>
        <begin position="874"/>
        <end position="888"/>
    </location>
</feature>
<feature type="domain" description="RRN6 K-rich C-terminal" evidence="3">
    <location>
        <begin position="840"/>
        <end position="970"/>
    </location>
</feature>
<dbReference type="OrthoDB" id="4090074at2759"/>
<reference evidence="5 6" key="1">
    <citation type="journal article" date="2017" name="Biotechnol. Biofuels">
        <title>Differential beta-glucosidase expression as a function of carbon source availability in Talaromyces amestolkiae: a genomic and proteomic approach.</title>
        <authorList>
            <person name="de Eugenio L.I."/>
            <person name="Mendez-Liter J.A."/>
            <person name="Nieto-Dominguez M."/>
            <person name="Alonso L."/>
            <person name="Gil-Munoz J."/>
            <person name="Barriuso J."/>
            <person name="Prieto A."/>
            <person name="Martinez M.J."/>
        </authorList>
    </citation>
    <scope>NUCLEOTIDE SEQUENCE [LARGE SCALE GENOMIC DNA]</scope>
    <source>
        <strain evidence="5 6">CIB</strain>
    </source>
</reference>
<dbReference type="GO" id="GO:0001179">
    <property type="term" value="F:RNA polymerase I general transcription initiation factor binding"/>
    <property type="evidence" value="ECO:0007669"/>
    <property type="project" value="TreeGrafter"/>
</dbReference>
<dbReference type="GO" id="GO:0070860">
    <property type="term" value="C:RNA polymerase I core factor complex"/>
    <property type="evidence" value="ECO:0007669"/>
    <property type="project" value="TreeGrafter"/>
</dbReference>
<dbReference type="STRING" id="1196081.A0A364KP07"/>
<feature type="region of interest" description="Disordered" evidence="1">
    <location>
        <begin position="866"/>
        <end position="894"/>
    </location>
</feature>
<dbReference type="GO" id="GO:0001163">
    <property type="term" value="F:RNA polymerase I transcription regulatory region sequence-specific DNA binding"/>
    <property type="evidence" value="ECO:0007669"/>
    <property type="project" value="TreeGrafter"/>
</dbReference>
<evidence type="ECO:0000259" key="4">
    <source>
        <dbReference type="Pfam" id="PF20640"/>
    </source>
</evidence>
<dbReference type="InterPro" id="IPR019350">
    <property type="entry name" value="RNA_pol_I-sp_TIF_RRN6-like"/>
</dbReference>
<dbReference type="PANTHER" id="PTHR28221">
    <property type="entry name" value="RNA POLYMERASE I-SPECIFIC TRANSCRIPTION INITIATION FACTOR RRN6"/>
    <property type="match status" value="1"/>
</dbReference>
<evidence type="ECO:0000313" key="6">
    <source>
        <dbReference type="Proteomes" id="UP000249363"/>
    </source>
</evidence>
<feature type="region of interest" description="Disordered" evidence="1">
    <location>
        <begin position="781"/>
        <end position="804"/>
    </location>
</feature>
<dbReference type="InterPro" id="IPR048535">
    <property type="entry name" value="RRN6_beta-prop"/>
</dbReference>